<dbReference type="Proteomes" id="UP000437736">
    <property type="component" value="Unassembled WGS sequence"/>
</dbReference>
<gene>
    <name evidence="2" type="ORF">GHK86_03185</name>
</gene>
<dbReference type="Pfam" id="PF13508">
    <property type="entry name" value="Acetyltransf_7"/>
    <property type="match status" value="1"/>
</dbReference>
<comment type="caution">
    <text evidence="2">The sequence shown here is derived from an EMBL/GenBank/DDBJ whole genome shotgun (WGS) entry which is preliminary data.</text>
</comment>
<dbReference type="InterPro" id="IPR053144">
    <property type="entry name" value="Acetyltransferase_Butenolide"/>
</dbReference>
<name>A0ABW9QQI9_9ACTN</name>
<dbReference type="PANTHER" id="PTHR43233:SF1">
    <property type="entry name" value="FAMILY N-ACETYLTRANSFERASE, PUTATIVE (AFU_ORTHOLOGUE AFUA_6G03350)-RELATED"/>
    <property type="match status" value="1"/>
</dbReference>
<accession>A0ABW9QQI9</accession>
<keyword evidence="3" id="KW-1185">Reference proteome</keyword>
<protein>
    <submittedName>
        <fullName evidence="2">GNAT family N-acetyltransferase</fullName>
    </submittedName>
</protein>
<evidence type="ECO:0000313" key="2">
    <source>
        <dbReference type="EMBL" id="MST31731.1"/>
    </source>
</evidence>
<dbReference type="EMBL" id="WJHE01000127">
    <property type="protein sequence ID" value="MST31731.1"/>
    <property type="molecule type" value="Genomic_DNA"/>
</dbReference>
<sequence>MRRSVAGGEIDDDPGRVDVEAVWRYLSEEAYWERWRDRGVVERQVRGAWRVVGAYDGATGRQVGFARAVSDGESFAYLADVWVAADWRGNGLGGAIVSVMIDEGPGARFRWVLHTRDARGLYVRYGFAAATERVLERPGRG</sequence>
<dbReference type="InterPro" id="IPR000182">
    <property type="entry name" value="GNAT_dom"/>
</dbReference>
<dbReference type="PROSITE" id="PS51186">
    <property type="entry name" value="GNAT"/>
    <property type="match status" value="1"/>
</dbReference>
<dbReference type="Gene3D" id="3.40.630.30">
    <property type="match status" value="1"/>
</dbReference>
<evidence type="ECO:0000259" key="1">
    <source>
        <dbReference type="PROSITE" id="PS51186"/>
    </source>
</evidence>
<dbReference type="SUPFAM" id="SSF55729">
    <property type="entry name" value="Acyl-CoA N-acyltransferases (Nat)"/>
    <property type="match status" value="1"/>
</dbReference>
<dbReference type="InterPro" id="IPR016181">
    <property type="entry name" value="Acyl_CoA_acyltransferase"/>
</dbReference>
<reference evidence="2 3" key="1">
    <citation type="submission" date="2019-11" db="EMBL/GenBank/DDBJ databases">
        <title>Acidiferrimicrobium australis gen. nov., sp. nov., an acidophilic and obligately heterotrophic, member of the Actinobacteria that catalyses dissimilatory oxido- reduction of iron isolated from metal-rich acidic water in Chile.</title>
        <authorList>
            <person name="Gonzalez D."/>
            <person name="Huber K."/>
            <person name="Hedrich S."/>
            <person name="Rojas-Villalobos C."/>
            <person name="Quatrini R."/>
            <person name="Dinamarca M.A."/>
            <person name="Schwarz A."/>
            <person name="Canales C."/>
            <person name="Nancucheo I."/>
        </authorList>
    </citation>
    <scope>NUCLEOTIDE SEQUENCE [LARGE SCALE GENOMIC DNA]</scope>
    <source>
        <strain evidence="2 3">USS-CCA1</strain>
    </source>
</reference>
<evidence type="ECO:0000313" key="3">
    <source>
        <dbReference type="Proteomes" id="UP000437736"/>
    </source>
</evidence>
<dbReference type="PANTHER" id="PTHR43233">
    <property type="entry name" value="FAMILY N-ACETYLTRANSFERASE, PUTATIVE (AFU_ORTHOLOGUE AFUA_6G03350)-RELATED"/>
    <property type="match status" value="1"/>
</dbReference>
<proteinExistence type="predicted"/>
<organism evidence="2 3">
    <name type="scientific">Acidiferrimicrobium australe</name>
    <dbReference type="NCBI Taxonomy" id="2664430"/>
    <lineage>
        <taxon>Bacteria</taxon>
        <taxon>Bacillati</taxon>
        <taxon>Actinomycetota</taxon>
        <taxon>Acidimicrobiia</taxon>
        <taxon>Acidimicrobiales</taxon>
        <taxon>Acidimicrobiaceae</taxon>
        <taxon>Acidiferrimicrobium</taxon>
    </lineage>
</organism>
<feature type="domain" description="N-acetyltransferase" evidence="1">
    <location>
        <begin position="8"/>
        <end position="141"/>
    </location>
</feature>